<dbReference type="PROSITE" id="PS51085">
    <property type="entry name" value="2FE2S_FER_2"/>
    <property type="match status" value="1"/>
</dbReference>
<evidence type="ECO:0000256" key="3">
    <source>
        <dbReference type="ARBA" id="ARBA00022714"/>
    </source>
</evidence>
<evidence type="ECO:0000256" key="5">
    <source>
        <dbReference type="ARBA" id="ARBA00022827"/>
    </source>
</evidence>
<dbReference type="Proteomes" id="UP001172083">
    <property type="component" value="Unassembled WGS sequence"/>
</dbReference>
<dbReference type="InterPro" id="IPR017927">
    <property type="entry name" value="FAD-bd_FR_type"/>
</dbReference>
<dbReference type="InterPro" id="IPR036010">
    <property type="entry name" value="2Fe-2S_ferredoxin-like_sf"/>
</dbReference>
<name>A0ABT8LFQ2_9BACT</name>
<dbReference type="Pfam" id="PF00175">
    <property type="entry name" value="NAD_binding_1"/>
    <property type="match status" value="1"/>
</dbReference>
<dbReference type="RefSeq" id="WP_346761951.1">
    <property type="nucleotide sequence ID" value="NZ_JAUJEB010000009.1"/>
</dbReference>
<keyword evidence="3" id="KW-0001">2Fe-2S</keyword>
<dbReference type="PROSITE" id="PS51384">
    <property type="entry name" value="FAD_FR"/>
    <property type="match status" value="1"/>
</dbReference>
<evidence type="ECO:0000313" key="12">
    <source>
        <dbReference type="Proteomes" id="UP001172083"/>
    </source>
</evidence>
<dbReference type="InterPro" id="IPR017938">
    <property type="entry name" value="Riboflavin_synthase-like_b-brl"/>
</dbReference>
<dbReference type="EMBL" id="JAUJEB010000009">
    <property type="protein sequence ID" value="MDN5216619.1"/>
    <property type="molecule type" value="Genomic_DNA"/>
</dbReference>
<evidence type="ECO:0000256" key="6">
    <source>
        <dbReference type="ARBA" id="ARBA00023002"/>
    </source>
</evidence>
<dbReference type="InterPro" id="IPR001041">
    <property type="entry name" value="2Fe-2S_ferredoxin-type"/>
</dbReference>
<keyword evidence="7" id="KW-0408">Iron</keyword>
<feature type="domain" description="2Fe-2S ferredoxin-type" evidence="9">
    <location>
        <begin position="271"/>
        <end position="361"/>
    </location>
</feature>
<evidence type="ECO:0000259" key="10">
    <source>
        <dbReference type="PROSITE" id="PS51384"/>
    </source>
</evidence>
<keyword evidence="2" id="KW-0285">Flavoprotein</keyword>
<evidence type="ECO:0000256" key="8">
    <source>
        <dbReference type="ARBA" id="ARBA00023014"/>
    </source>
</evidence>
<dbReference type="InterPro" id="IPR008333">
    <property type="entry name" value="Cbr1-like_FAD-bd_dom"/>
</dbReference>
<comment type="cofactor">
    <cofactor evidence="1">
        <name>FAD</name>
        <dbReference type="ChEBI" id="CHEBI:57692"/>
    </cofactor>
</comment>
<keyword evidence="6" id="KW-0560">Oxidoreductase</keyword>
<dbReference type="InterPro" id="IPR050415">
    <property type="entry name" value="MRET"/>
</dbReference>
<dbReference type="PRINTS" id="PR00406">
    <property type="entry name" value="CYTB5RDTASE"/>
</dbReference>
<dbReference type="Gene3D" id="2.40.30.10">
    <property type="entry name" value="Translation factors"/>
    <property type="match status" value="1"/>
</dbReference>
<sequence>MAMIHKQFYTLEVASIHKTTPDCSVISFQIDDALKALFQYNCGQHLTLKTTIDGEEVRRSYSLCSSPLDNKWQVAVKKIDKGIFSSFINEQLKPGDQLEVMPPSGRFFIESDASQQKNYVAFAAGSGITPIISIIKTHLNLEPRATFKLFYVNQYTSSIILKEEIEALKNQFIDRFEVFYFLTKEERDVPLLNGRLNEEKLNTLFKVIIDQATVNDYFLCGPEEMIFTIKDYLLNRDVPGGNIHFELFTSSAGTQTVQKVIQANANGKDNCEITILEGGKTFKFSLVKGSNTILDSALNQSADLPFACKGGVCCTCRAKLLEGKVDMAVNYGLEQDEIDEGYILTCQAIPLSKRVIVDFDH</sequence>
<keyword evidence="12" id="KW-1185">Reference proteome</keyword>
<dbReference type="CDD" id="cd00207">
    <property type="entry name" value="fer2"/>
    <property type="match status" value="1"/>
</dbReference>
<dbReference type="InterPro" id="IPR001433">
    <property type="entry name" value="OxRdtase_FAD/NAD-bd"/>
</dbReference>
<evidence type="ECO:0000256" key="2">
    <source>
        <dbReference type="ARBA" id="ARBA00022630"/>
    </source>
</evidence>
<evidence type="ECO:0000256" key="4">
    <source>
        <dbReference type="ARBA" id="ARBA00022723"/>
    </source>
</evidence>
<evidence type="ECO:0000256" key="1">
    <source>
        <dbReference type="ARBA" id="ARBA00001974"/>
    </source>
</evidence>
<keyword evidence="4" id="KW-0479">Metal-binding</keyword>
<comment type="caution">
    <text evidence="11">The sequence shown here is derived from an EMBL/GenBank/DDBJ whole genome shotgun (WGS) entry which is preliminary data.</text>
</comment>
<keyword evidence="8" id="KW-0411">Iron-sulfur</keyword>
<dbReference type="PANTHER" id="PTHR47354:SF8">
    <property type="entry name" value="1,2-PHENYLACETYL-COA EPOXIDASE, SUBUNIT E"/>
    <property type="match status" value="1"/>
</dbReference>
<evidence type="ECO:0000259" key="9">
    <source>
        <dbReference type="PROSITE" id="PS51085"/>
    </source>
</evidence>
<dbReference type="Gene3D" id="3.10.20.30">
    <property type="match status" value="1"/>
</dbReference>
<feature type="domain" description="FAD-binding FR-type" evidence="10">
    <location>
        <begin position="6"/>
        <end position="110"/>
    </location>
</feature>
<gene>
    <name evidence="11" type="ORF">QQ020_31405</name>
</gene>
<dbReference type="PANTHER" id="PTHR47354">
    <property type="entry name" value="NADH OXIDOREDUCTASE HCR"/>
    <property type="match status" value="1"/>
</dbReference>
<protein>
    <submittedName>
        <fullName evidence="11">FAD-binding oxidoreductase</fullName>
    </submittedName>
</protein>
<dbReference type="SUPFAM" id="SSF54292">
    <property type="entry name" value="2Fe-2S ferredoxin-like"/>
    <property type="match status" value="1"/>
</dbReference>
<dbReference type="SUPFAM" id="SSF52343">
    <property type="entry name" value="Ferredoxin reductase-like, C-terminal NADP-linked domain"/>
    <property type="match status" value="1"/>
</dbReference>
<evidence type="ECO:0000256" key="7">
    <source>
        <dbReference type="ARBA" id="ARBA00023004"/>
    </source>
</evidence>
<dbReference type="InterPro" id="IPR012675">
    <property type="entry name" value="Beta-grasp_dom_sf"/>
</dbReference>
<dbReference type="CDD" id="cd06214">
    <property type="entry name" value="PA_degradation_oxidoreductase_like"/>
    <property type="match status" value="1"/>
</dbReference>
<dbReference type="Pfam" id="PF00970">
    <property type="entry name" value="FAD_binding_6"/>
    <property type="match status" value="1"/>
</dbReference>
<organism evidence="11 12">
    <name type="scientific">Agaribacillus aureus</name>
    <dbReference type="NCBI Taxonomy" id="3051825"/>
    <lineage>
        <taxon>Bacteria</taxon>
        <taxon>Pseudomonadati</taxon>
        <taxon>Bacteroidota</taxon>
        <taxon>Cytophagia</taxon>
        <taxon>Cytophagales</taxon>
        <taxon>Splendidivirgaceae</taxon>
        <taxon>Agaribacillus</taxon>
    </lineage>
</organism>
<dbReference type="InterPro" id="IPR039261">
    <property type="entry name" value="FNR_nucleotide-bd"/>
</dbReference>
<evidence type="ECO:0000313" key="11">
    <source>
        <dbReference type="EMBL" id="MDN5216619.1"/>
    </source>
</evidence>
<keyword evidence="5" id="KW-0274">FAD</keyword>
<accession>A0ABT8LFQ2</accession>
<dbReference type="Gene3D" id="3.40.50.80">
    <property type="entry name" value="Nucleotide-binding domain of ferredoxin-NADP reductase (FNR) module"/>
    <property type="match status" value="1"/>
</dbReference>
<dbReference type="Pfam" id="PF00111">
    <property type="entry name" value="Fer2"/>
    <property type="match status" value="1"/>
</dbReference>
<proteinExistence type="predicted"/>
<reference evidence="11" key="1">
    <citation type="submission" date="2023-06" db="EMBL/GenBank/DDBJ databases">
        <title>Genomic of Agaribacillus aureum.</title>
        <authorList>
            <person name="Wang G."/>
        </authorList>
    </citation>
    <scope>NUCLEOTIDE SEQUENCE</scope>
    <source>
        <strain evidence="11">BMA12</strain>
    </source>
</reference>
<dbReference type="SUPFAM" id="SSF63380">
    <property type="entry name" value="Riboflavin synthase domain-like"/>
    <property type="match status" value="1"/>
</dbReference>